<protein>
    <recommendedName>
        <fullName evidence="8">Peptidyl-prolyl cis-trans isomerase</fullName>
        <shortName evidence="8">PPIase</shortName>
        <ecNumber evidence="8">5.2.1.8</ecNumber>
    </recommendedName>
</protein>
<dbReference type="PROSITE" id="PS00170">
    <property type="entry name" value="CSA_PPIASE_1"/>
    <property type="match status" value="1"/>
</dbReference>
<dbReference type="OrthoDB" id="193499at2759"/>
<dbReference type="InterPro" id="IPR020892">
    <property type="entry name" value="Cyclophilin-type_PPIase_CS"/>
</dbReference>
<dbReference type="InterPro" id="IPR029000">
    <property type="entry name" value="Cyclophilin-like_dom_sf"/>
</dbReference>
<evidence type="ECO:0000256" key="4">
    <source>
        <dbReference type="ARBA" id="ARBA00022946"/>
    </source>
</evidence>
<keyword evidence="11" id="KW-1185">Reference proteome</keyword>
<dbReference type="GO" id="GO:0005739">
    <property type="term" value="C:mitochondrion"/>
    <property type="evidence" value="ECO:0007669"/>
    <property type="project" value="UniProtKB-SubCell"/>
</dbReference>
<comment type="function">
    <text evidence="8">PPIases accelerate the folding of proteins. It catalyzes the cis-trans isomerization of proline imidic peptide bonds in oligopeptides.</text>
</comment>
<evidence type="ECO:0000313" key="10">
    <source>
        <dbReference type="EMBL" id="KAJ4363964.1"/>
    </source>
</evidence>
<accession>A0A9W9CIE5</accession>
<comment type="caution">
    <text evidence="10">The sequence shown here is derived from an EMBL/GenBank/DDBJ whole genome shotgun (WGS) entry which is preliminary data.</text>
</comment>
<evidence type="ECO:0000256" key="2">
    <source>
        <dbReference type="ARBA" id="ARBA00004173"/>
    </source>
</evidence>
<sequence length="223" mass="24166">MAHLKSSVAALSAFRSAPSIRAPTNKRFFTPSAFNMVKKAYFDCTWTGPDVKVDQQGNVTERGPVKEQSGRVNFELFDDVVPKTAENFRALCTGEKGFGYQGSKFHRVIPDFMLQGGDFTRGNGTGGKSIYGEKFADENFKLKHDRPFLLSMANAGPNTNGSQFFVTTVITSWLNGKHVVFGGVPDGDVDSYRVVRAIEACGSSSGTIKYKEGPPTITGAGAE</sequence>
<keyword evidence="7 8" id="KW-0413">Isomerase</keyword>
<dbReference type="GO" id="GO:0006457">
    <property type="term" value="P:protein folding"/>
    <property type="evidence" value="ECO:0007669"/>
    <property type="project" value="InterPro"/>
</dbReference>
<dbReference type="Gene3D" id="2.40.100.10">
    <property type="entry name" value="Cyclophilin-like"/>
    <property type="match status" value="1"/>
</dbReference>
<dbReference type="FunFam" id="2.40.100.10:FF:000032">
    <property type="entry name" value="Peptidyl-prolyl cis-trans isomerase"/>
    <property type="match status" value="1"/>
</dbReference>
<dbReference type="GO" id="GO:0016018">
    <property type="term" value="F:cyclosporin A binding"/>
    <property type="evidence" value="ECO:0007669"/>
    <property type="project" value="TreeGrafter"/>
</dbReference>
<dbReference type="PRINTS" id="PR00153">
    <property type="entry name" value="CSAPPISMRASE"/>
</dbReference>
<dbReference type="AlphaFoldDB" id="A0A9W9CIE5"/>
<evidence type="ECO:0000256" key="1">
    <source>
        <dbReference type="ARBA" id="ARBA00000971"/>
    </source>
</evidence>
<dbReference type="PANTHER" id="PTHR11071:SF385">
    <property type="entry name" value="PEPTIDYL-PROLYL CIS-TRANS ISOMERASE"/>
    <property type="match status" value="1"/>
</dbReference>
<dbReference type="GO" id="GO:0003755">
    <property type="term" value="F:peptidyl-prolyl cis-trans isomerase activity"/>
    <property type="evidence" value="ECO:0007669"/>
    <property type="project" value="UniProtKB-UniRule"/>
</dbReference>
<dbReference type="PANTHER" id="PTHR11071">
    <property type="entry name" value="PEPTIDYL-PROLYL CIS-TRANS ISOMERASE"/>
    <property type="match status" value="1"/>
</dbReference>
<evidence type="ECO:0000256" key="3">
    <source>
        <dbReference type="ARBA" id="ARBA00007365"/>
    </source>
</evidence>
<evidence type="ECO:0000256" key="5">
    <source>
        <dbReference type="ARBA" id="ARBA00023110"/>
    </source>
</evidence>
<evidence type="ECO:0000313" key="11">
    <source>
        <dbReference type="Proteomes" id="UP001140560"/>
    </source>
</evidence>
<keyword evidence="5 8" id="KW-0697">Rotamase</keyword>
<dbReference type="Proteomes" id="UP001140560">
    <property type="component" value="Unassembled WGS sequence"/>
</dbReference>
<comment type="subcellular location">
    <subcellularLocation>
        <location evidence="2">Mitochondrion</location>
    </subcellularLocation>
</comment>
<keyword evidence="4" id="KW-0809">Transit peptide</keyword>
<dbReference type="InterPro" id="IPR002130">
    <property type="entry name" value="Cyclophilin-type_PPIase_dom"/>
</dbReference>
<comment type="similarity">
    <text evidence="3 8">Belongs to the cyclophilin-type PPIase family.</text>
</comment>
<evidence type="ECO:0000256" key="7">
    <source>
        <dbReference type="ARBA" id="ARBA00023235"/>
    </source>
</evidence>
<feature type="domain" description="PPIase cyclophilin-type" evidence="9">
    <location>
        <begin position="67"/>
        <end position="222"/>
    </location>
</feature>
<dbReference type="SUPFAM" id="SSF50891">
    <property type="entry name" value="Cyclophilin-like"/>
    <property type="match status" value="1"/>
</dbReference>
<evidence type="ECO:0000256" key="6">
    <source>
        <dbReference type="ARBA" id="ARBA00023128"/>
    </source>
</evidence>
<proteinExistence type="inferred from homology"/>
<dbReference type="Pfam" id="PF00160">
    <property type="entry name" value="Pro_isomerase"/>
    <property type="match status" value="1"/>
</dbReference>
<keyword evidence="6" id="KW-0496">Mitochondrion</keyword>
<evidence type="ECO:0000256" key="8">
    <source>
        <dbReference type="RuleBase" id="RU363019"/>
    </source>
</evidence>
<comment type="catalytic activity">
    <reaction evidence="1 8">
        <text>[protein]-peptidylproline (omega=180) = [protein]-peptidylproline (omega=0)</text>
        <dbReference type="Rhea" id="RHEA:16237"/>
        <dbReference type="Rhea" id="RHEA-COMP:10747"/>
        <dbReference type="Rhea" id="RHEA-COMP:10748"/>
        <dbReference type="ChEBI" id="CHEBI:83833"/>
        <dbReference type="ChEBI" id="CHEBI:83834"/>
        <dbReference type="EC" id="5.2.1.8"/>
    </reaction>
</comment>
<dbReference type="EC" id="5.2.1.8" evidence="8"/>
<reference evidence="10" key="1">
    <citation type="submission" date="2022-10" db="EMBL/GenBank/DDBJ databases">
        <title>Tapping the CABI collections for fungal endophytes: first genome assemblies for Collariella, Neodidymelliopsis, Ascochyta clinopodiicola, Didymella pomorum, Didymosphaeria variabile, Neocosmospora piperis and Neocucurbitaria cava.</title>
        <authorList>
            <person name="Hill R."/>
        </authorList>
    </citation>
    <scope>NUCLEOTIDE SEQUENCE</scope>
    <source>
        <strain evidence="10">IMI 356814</strain>
    </source>
</reference>
<organism evidence="10 11">
    <name type="scientific">Neocucurbitaria cava</name>
    <dbReference type="NCBI Taxonomy" id="798079"/>
    <lineage>
        <taxon>Eukaryota</taxon>
        <taxon>Fungi</taxon>
        <taxon>Dikarya</taxon>
        <taxon>Ascomycota</taxon>
        <taxon>Pezizomycotina</taxon>
        <taxon>Dothideomycetes</taxon>
        <taxon>Pleosporomycetidae</taxon>
        <taxon>Pleosporales</taxon>
        <taxon>Pleosporineae</taxon>
        <taxon>Cucurbitariaceae</taxon>
        <taxon>Neocucurbitaria</taxon>
    </lineage>
</organism>
<dbReference type="EMBL" id="JAPEUY010000018">
    <property type="protein sequence ID" value="KAJ4363964.1"/>
    <property type="molecule type" value="Genomic_DNA"/>
</dbReference>
<name>A0A9W9CIE5_9PLEO</name>
<evidence type="ECO:0000259" key="9">
    <source>
        <dbReference type="PROSITE" id="PS50072"/>
    </source>
</evidence>
<dbReference type="PROSITE" id="PS50072">
    <property type="entry name" value="CSA_PPIASE_2"/>
    <property type="match status" value="1"/>
</dbReference>
<gene>
    <name evidence="10" type="primary">CSR1_2</name>
    <name evidence="10" type="ORF">N0V83_009417</name>
</gene>